<dbReference type="EMBL" id="JAVDWR010000011">
    <property type="protein sequence ID" value="MDR7121994.1"/>
    <property type="molecule type" value="Genomic_DNA"/>
</dbReference>
<feature type="region of interest" description="Disordered" evidence="1">
    <location>
        <begin position="76"/>
        <end position="123"/>
    </location>
</feature>
<dbReference type="RefSeq" id="WP_310279796.1">
    <property type="nucleotide sequence ID" value="NZ_JAVDWR010000011.1"/>
</dbReference>
<feature type="compositionally biased region" description="Acidic residues" evidence="1">
    <location>
        <begin position="110"/>
        <end position="123"/>
    </location>
</feature>
<dbReference type="Gene3D" id="1.10.10.710">
    <property type="entry name" value="PSPTO_1197 like"/>
    <property type="match status" value="1"/>
</dbReference>
<dbReference type="Pfam" id="PF07130">
    <property type="entry name" value="YebG"/>
    <property type="match status" value="1"/>
</dbReference>
<dbReference type="InterPro" id="IPR009813">
    <property type="entry name" value="Uncharacterised_YebG"/>
</dbReference>
<gene>
    <name evidence="2" type="ORF">J2W69_002951</name>
</gene>
<dbReference type="InterPro" id="IPR038627">
    <property type="entry name" value="YebG-like_sf"/>
</dbReference>
<protein>
    <submittedName>
        <fullName evidence="2">DsDNA-binding SOS-regulon protein</fullName>
    </submittedName>
</protein>
<sequence length="123" mass="13712">MAVIIKYIVERAGVEKMTFSSKPEADAYDRMLDIADELFLMLGQSELIPDEQQREDLALYLAQQKELVIQTLNQKTKHNKTQVTDKEQVKDKAKEQGAAQSPTAAAVPEDVTEVTEVADDMAA</sequence>
<name>A0ABU1W1Z5_9GAMM</name>
<keyword evidence="3" id="KW-1185">Reference proteome</keyword>
<comment type="caution">
    <text evidence="2">The sequence shown here is derived from an EMBL/GenBank/DDBJ whole genome shotgun (WGS) entry which is preliminary data.</text>
</comment>
<accession>A0ABU1W1Z5</accession>
<feature type="compositionally biased region" description="Basic and acidic residues" evidence="1">
    <location>
        <begin position="83"/>
        <end position="95"/>
    </location>
</feature>
<dbReference type="Proteomes" id="UP001257909">
    <property type="component" value="Unassembled WGS sequence"/>
</dbReference>
<proteinExistence type="predicted"/>
<reference evidence="2 3" key="1">
    <citation type="submission" date="2023-07" db="EMBL/GenBank/DDBJ databases">
        <title>Sorghum-associated microbial communities from plants grown in Nebraska, USA.</title>
        <authorList>
            <person name="Schachtman D."/>
        </authorList>
    </citation>
    <scope>NUCLEOTIDE SEQUENCE [LARGE SCALE GENOMIC DNA]</scope>
    <source>
        <strain evidence="2 3">4138</strain>
    </source>
</reference>
<organism evidence="2 3">
    <name type="scientific">Rheinheimera soli</name>
    <dbReference type="NCBI Taxonomy" id="443616"/>
    <lineage>
        <taxon>Bacteria</taxon>
        <taxon>Pseudomonadati</taxon>
        <taxon>Pseudomonadota</taxon>
        <taxon>Gammaproteobacteria</taxon>
        <taxon>Chromatiales</taxon>
        <taxon>Chromatiaceae</taxon>
        <taxon>Rheinheimera</taxon>
    </lineage>
</organism>
<evidence type="ECO:0000313" key="3">
    <source>
        <dbReference type="Proteomes" id="UP001257909"/>
    </source>
</evidence>
<evidence type="ECO:0000313" key="2">
    <source>
        <dbReference type="EMBL" id="MDR7121994.1"/>
    </source>
</evidence>
<evidence type="ECO:0000256" key="1">
    <source>
        <dbReference type="SAM" id="MobiDB-lite"/>
    </source>
</evidence>